<dbReference type="GeneID" id="26261811"/>
<comment type="caution">
    <text evidence="1">The sequence shown here is derived from an EMBL/GenBank/DDBJ whole genome shotgun (WGS) entry which is preliminary data.</text>
</comment>
<gene>
    <name evidence="1" type="ORF">M896_051580</name>
</gene>
<name>A0A0B2UKN5_9MICR</name>
<evidence type="ECO:0000313" key="1">
    <source>
        <dbReference type="EMBL" id="KHN69749.1"/>
    </source>
</evidence>
<dbReference type="AlphaFoldDB" id="A0A0B2UKN5"/>
<dbReference type="Proteomes" id="UP000031056">
    <property type="component" value="Unassembled WGS sequence"/>
</dbReference>
<dbReference type="VEuPathDB" id="MicrosporidiaDB:M896_051580"/>
<reference evidence="1 2" key="1">
    <citation type="journal article" date="2014" name="MBio">
        <title>The Ordospora colligata genome; evolution of extreme reduction in microsporidia and host-to-parasite horizontal gene transfer.</title>
        <authorList>
            <person name="Pombert J.-F."/>
            <person name="Haag K.L."/>
            <person name="Beidas S."/>
            <person name="Ebert D."/>
            <person name="Keeling P.J."/>
        </authorList>
    </citation>
    <scope>NUCLEOTIDE SEQUENCE [LARGE SCALE GENOMIC DNA]</scope>
    <source>
        <strain evidence="1 2">OC4</strain>
    </source>
</reference>
<organism evidence="1 2">
    <name type="scientific">Ordospora colligata OC4</name>
    <dbReference type="NCBI Taxonomy" id="1354746"/>
    <lineage>
        <taxon>Eukaryota</taxon>
        <taxon>Fungi</taxon>
        <taxon>Fungi incertae sedis</taxon>
        <taxon>Microsporidia</taxon>
        <taxon>Ordosporidae</taxon>
        <taxon>Ordospora</taxon>
    </lineage>
</organism>
<dbReference type="HOGENOM" id="CLU_2306089_0_0_1"/>
<dbReference type="InParanoid" id="A0A0B2UKN5"/>
<proteinExistence type="predicted"/>
<protein>
    <submittedName>
        <fullName evidence="1">Uncharacterized protein</fullName>
    </submittedName>
</protein>
<dbReference type="EMBL" id="JOKQ01000005">
    <property type="protein sequence ID" value="KHN69749.1"/>
    <property type="molecule type" value="Genomic_DNA"/>
</dbReference>
<keyword evidence="2" id="KW-1185">Reference proteome</keyword>
<accession>A0A0B2UKN5</accession>
<evidence type="ECO:0000313" key="2">
    <source>
        <dbReference type="Proteomes" id="UP000031056"/>
    </source>
</evidence>
<dbReference type="RefSeq" id="XP_014563791.1">
    <property type="nucleotide sequence ID" value="XM_014708305.1"/>
</dbReference>
<sequence length="101" mass="11493">MKARIKEWENVESRGTPSRIFVQEKYGYIETYTCPNGISAVVIPQNIPYELVESTINKKIAKGSVFIIASGNQICFPFDFIIKEIPESKQMEYVAIIQKSS</sequence>